<gene>
    <name evidence="7" type="ORF">GCM10009663_19940</name>
</gene>
<dbReference type="Pfam" id="PF16859">
    <property type="entry name" value="TetR_C_11"/>
    <property type="match status" value="1"/>
</dbReference>
<protein>
    <submittedName>
        <fullName evidence="7">TetR/AcrR family transcriptional regulator</fullName>
    </submittedName>
</protein>
<comment type="caution">
    <text evidence="7">The sequence shown here is derived from an EMBL/GenBank/DDBJ whole genome shotgun (WGS) entry which is preliminary data.</text>
</comment>
<dbReference type="PANTHER" id="PTHR30055:SF148">
    <property type="entry name" value="TETR-FAMILY TRANSCRIPTIONAL REGULATOR"/>
    <property type="match status" value="1"/>
</dbReference>
<dbReference type="InterPro" id="IPR036271">
    <property type="entry name" value="Tet_transcr_reg_TetR-rel_C_sf"/>
</dbReference>
<keyword evidence="3" id="KW-0804">Transcription</keyword>
<dbReference type="InterPro" id="IPR050109">
    <property type="entry name" value="HTH-type_TetR-like_transc_reg"/>
</dbReference>
<dbReference type="InterPro" id="IPR011075">
    <property type="entry name" value="TetR_C"/>
</dbReference>
<accession>A0ABN1TE30</accession>
<evidence type="ECO:0000313" key="8">
    <source>
        <dbReference type="Proteomes" id="UP001499987"/>
    </source>
</evidence>
<keyword evidence="1" id="KW-0805">Transcription regulation</keyword>
<dbReference type="EMBL" id="BAAALD010000013">
    <property type="protein sequence ID" value="GAA1078059.1"/>
    <property type="molecule type" value="Genomic_DNA"/>
</dbReference>
<evidence type="ECO:0000259" key="6">
    <source>
        <dbReference type="PROSITE" id="PS50977"/>
    </source>
</evidence>
<dbReference type="PANTHER" id="PTHR30055">
    <property type="entry name" value="HTH-TYPE TRANSCRIPTIONAL REGULATOR RUTR"/>
    <property type="match status" value="1"/>
</dbReference>
<dbReference type="InterPro" id="IPR009057">
    <property type="entry name" value="Homeodomain-like_sf"/>
</dbReference>
<sequence length="236" mass="24867">MTRDCRDGPADATAASCAVPGSGAGRGRGARMLAGMGGTQARGGGRGPGRPREERVTGAALNAVIELVTEQGIRAVTMDAVAARAGVSKPAMYRRWPSKQALVIAAAESRIGPLSVPDLGDLRAELREVLTTRLASYRMPGTDRLVAELIGAAAAAEPGEHGAYAAYTDRIMAETRIILERGIARGEVRPEIDIRSAATLVAAPMIYRLLAERELPDSHLVDDLVDFVVRAVSRTS</sequence>
<keyword evidence="8" id="KW-1185">Reference proteome</keyword>
<dbReference type="PROSITE" id="PS01081">
    <property type="entry name" value="HTH_TETR_1"/>
    <property type="match status" value="1"/>
</dbReference>
<dbReference type="PRINTS" id="PR00455">
    <property type="entry name" value="HTHTETR"/>
</dbReference>
<evidence type="ECO:0000313" key="7">
    <source>
        <dbReference type="EMBL" id="GAA1078059.1"/>
    </source>
</evidence>
<feature type="domain" description="HTH tetR-type" evidence="6">
    <location>
        <begin position="54"/>
        <end position="114"/>
    </location>
</feature>
<keyword evidence="2 4" id="KW-0238">DNA-binding</keyword>
<feature type="DNA-binding region" description="H-T-H motif" evidence="4">
    <location>
        <begin position="77"/>
        <end position="96"/>
    </location>
</feature>
<dbReference type="Proteomes" id="UP001499987">
    <property type="component" value="Unassembled WGS sequence"/>
</dbReference>
<feature type="region of interest" description="Disordered" evidence="5">
    <location>
        <begin position="1"/>
        <end position="21"/>
    </location>
</feature>
<dbReference type="SUPFAM" id="SSF46689">
    <property type="entry name" value="Homeodomain-like"/>
    <property type="match status" value="1"/>
</dbReference>
<name>A0ABN1TE30_9ACTN</name>
<dbReference type="PROSITE" id="PS50977">
    <property type="entry name" value="HTH_TETR_2"/>
    <property type="match status" value="1"/>
</dbReference>
<evidence type="ECO:0000256" key="1">
    <source>
        <dbReference type="ARBA" id="ARBA00023015"/>
    </source>
</evidence>
<organism evidence="7 8">
    <name type="scientific">Kitasatospora arboriphila</name>
    <dbReference type="NCBI Taxonomy" id="258052"/>
    <lineage>
        <taxon>Bacteria</taxon>
        <taxon>Bacillati</taxon>
        <taxon>Actinomycetota</taxon>
        <taxon>Actinomycetes</taxon>
        <taxon>Kitasatosporales</taxon>
        <taxon>Streptomycetaceae</taxon>
        <taxon>Kitasatospora</taxon>
    </lineage>
</organism>
<dbReference type="InterPro" id="IPR001647">
    <property type="entry name" value="HTH_TetR"/>
</dbReference>
<dbReference type="Pfam" id="PF00440">
    <property type="entry name" value="TetR_N"/>
    <property type="match status" value="1"/>
</dbReference>
<dbReference type="SUPFAM" id="SSF48498">
    <property type="entry name" value="Tetracyclin repressor-like, C-terminal domain"/>
    <property type="match status" value="1"/>
</dbReference>
<evidence type="ECO:0000256" key="3">
    <source>
        <dbReference type="ARBA" id="ARBA00023163"/>
    </source>
</evidence>
<dbReference type="InterPro" id="IPR023772">
    <property type="entry name" value="DNA-bd_HTH_TetR-type_CS"/>
</dbReference>
<dbReference type="Gene3D" id="1.10.357.10">
    <property type="entry name" value="Tetracycline Repressor, domain 2"/>
    <property type="match status" value="1"/>
</dbReference>
<evidence type="ECO:0000256" key="4">
    <source>
        <dbReference type="PROSITE-ProRule" id="PRU00335"/>
    </source>
</evidence>
<evidence type="ECO:0000256" key="5">
    <source>
        <dbReference type="SAM" id="MobiDB-lite"/>
    </source>
</evidence>
<evidence type="ECO:0000256" key="2">
    <source>
        <dbReference type="ARBA" id="ARBA00023125"/>
    </source>
</evidence>
<reference evidence="7 8" key="1">
    <citation type="journal article" date="2019" name="Int. J. Syst. Evol. Microbiol.">
        <title>The Global Catalogue of Microorganisms (GCM) 10K type strain sequencing project: providing services to taxonomists for standard genome sequencing and annotation.</title>
        <authorList>
            <consortium name="The Broad Institute Genomics Platform"/>
            <consortium name="The Broad Institute Genome Sequencing Center for Infectious Disease"/>
            <person name="Wu L."/>
            <person name="Ma J."/>
        </authorList>
    </citation>
    <scope>NUCLEOTIDE SEQUENCE [LARGE SCALE GENOMIC DNA]</scope>
    <source>
        <strain evidence="7 8">JCM 13002</strain>
    </source>
</reference>
<dbReference type="Gene3D" id="1.10.10.60">
    <property type="entry name" value="Homeodomain-like"/>
    <property type="match status" value="1"/>
</dbReference>
<proteinExistence type="predicted"/>